<keyword evidence="3" id="KW-0811">Translocation</keyword>
<comment type="caution">
    <text evidence="8">The sequence shown here is derived from an EMBL/GenBank/DDBJ whole genome shotgun (WGS) entry which is preliminary data.</text>
</comment>
<dbReference type="Gene3D" id="1.20.5.490">
    <property type="entry name" value="Single helix bin"/>
    <property type="match status" value="1"/>
</dbReference>
<dbReference type="RefSeq" id="XP_056765646.1">
    <property type="nucleotide sequence ID" value="XM_056909942.1"/>
</dbReference>
<keyword evidence="3" id="KW-0509">mRNA transport</keyword>
<keyword evidence="3" id="KW-0906">Nuclear pore complex</keyword>
<evidence type="ECO:0000256" key="4">
    <source>
        <dbReference type="ARBA" id="ARBA00023242"/>
    </source>
</evidence>
<feature type="domain" description="Nucleoporin Nup54 alpha-helical" evidence="7">
    <location>
        <begin position="226"/>
        <end position="359"/>
    </location>
</feature>
<dbReference type="Proteomes" id="UP001213681">
    <property type="component" value="Unassembled WGS sequence"/>
</dbReference>
<feature type="compositionally biased region" description="Low complexity" evidence="6">
    <location>
        <begin position="76"/>
        <end position="87"/>
    </location>
</feature>
<sequence length="430" mass="47287">MSLFGSTPTASTFGNTANKPSTFGGLGSSTTTGTGQGLFGSATQTQPQATTTSNLFGTPATQTASMFGTSTAQKPAATTFGTAQQQQPSMFSTTTAQKPATSMFGATAPQQQTQQPAGGSLFGSAFGATTQQAPQQQQQQQQQPQQSQFGQTTMVQPQGQPQEQSLSSSLWSPGRAITGVHRTVPMQIAIVRDKWDAQIRSSPFRAYLYNHVGEDNAPFFQPGFEDDETKWEEALRKRPGSGYVPVLVKGFMDLGKRAQRQKDFLAILQTRLHEINNCLTDLLSRHDLKISVQVADARRKHIVLSKRCLALAAKTQMLRNRGYAMDDAEEELKKKLTQLERSVFDPSLNGRGEEIWARMLAIHEHSKRLQVEMDRAGANVTANGEDEIDEQTMKTAKKILDDYHAQIQHLQKEMEVVKKDFEEAQKLGGK</sequence>
<feature type="region of interest" description="Disordered" evidence="6">
    <location>
        <begin position="1"/>
        <end position="170"/>
    </location>
</feature>
<protein>
    <submittedName>
        <fullName evidence="8">Nucleoporin NUP57</fullName>
    </submittedName>
</protein>
<dbReference type="EMBL" id="JAPVEA010000006">
    <property type="protein sequence ID" value="KAJ5450111.1"/>
    <property type="molecule type" value="Genomic_DNA"/>
</dbReference>
<comment type="subcellular location">
    <subcellularLocation>
        <location evidence="1">Nucleus</location>
        <location evidence="1">Nuclear pore complex</location>
    </subcellularLocation>
</comment>
<reference evidence="8" key="2">
    <citation type="journal article" date="2023" name="IMA Fungus">
        <title>Comparative genomic study of the Penicillium genus elucidates a diverse pangenome and 15 lateral gene transfer events.</title>
        <authorList>
            <person name="Petersen C."/>
            <person name="Sorensen T."/>
            <person name="Nielsen M.R."/>
            <person name="Sondergaard T.E."/>
            <person name="Sorensen J.L."/>
            <person name="Fitzpatrick D.A."/>
            <person name="Frisvad J.C."/>
            <person name="Nielsen K.L."/>
        </authorList>
    </citation>
    <scope>NUCLEOTIDE SEQUENCE</scope>
    <source>
        <strain evidence="8">IBT 16125</strain>
    </source>
</reference>
<evidence type="ECO:0000256" key="2">
    <source>
        <dbReference type="ARBA" id="ARBA00022448"/>
    </source>
</evidence>
<dbReference type="GO" id="GO:0006607">
    <property type="term" value="P:NLS-bearing protein import into nucleus"/>
    <property type="evidence" value="ECO:0007669"/>
    <property type="project" value="TreeGrafter"/>
</dbReference>
<feature type="compositionally biased region" description="Low complexity" evidence="6">
    <location>
        <begin position="28"/>
        <end position="52"/>
    </location>
</feature>
<dbReference type="FunFam" id="1.20.5.490:FF:000005">
    <property type="entry name" value="Nucleoporin complex subunit 54"/>
    <property type="match status" value="1"/>
</dbReference>
<evidence type="ECO:0000313" key="8">
    <source>
        <dbReference type="EMBL" id="KAJ5450111.1"/>
    </source>
</evidence>
<gene>
    <name evidence="8" type="ORF">N7458_006560</name>
</gene>
<keyword evidence="5" id="KW-0175">Coiled coil</keyword>
<keyword evidence="4" id="KW-0539">Nucleus</keyword>
<feature type="compositionally biased region" description="Polar residues" evidence="6">
    <location>
        <begin position="88"/>
        <end position="100"/>
    </location>
</feature>
<dbReference type="InterPro" id="IPR024864">
    <property type="entry name" value="Nup54/Nup57/Nup44"/>
</dbReference>
<dbReference type="PANTHER" id="PTHR13000">
    <property type="entry name" value="NUCLEOPORIN P54"/>
    <property type="match status" value="1"/>
</dbReference>
<evidence type="ECO:0000256" key="3">
    <source>
        <dbReference type="ARBA" id="ARBA00023132"/>
    </source>
</evidence>
<dbReference type="InterPro" id="IPR025712">
    <property type="entry name" value="Nup54_alpha-helical_dom"/>
</dbReference>
<dbReference type="GO" id="GO:0017056">
    <property type="term" value="F:structural constituent of nuclear pore"/>
    <property type="evidence" value="ECO:0007669"/>
    <property type="project" value="TreeGrafter"/>
</dbReference>
<evidence type="ECO:0000256" key="5">
    <source>
        <dbReference type="SAM" id="Coils"/>
    </source>
</evidence>
<evidence type="ECO:0000256" key="1">
    <source>
        <dbReference type="ARBA" id="ARBA00004567"/>
    </source>
</evidence>
<dbReference type="GO" id="GO:0036228">
    <property type="term" value="P:protein localization to nuclear inner membrane"/>
    <property type="evidence" value="ECO:0007669"/>
    <property type="project" value="TreeGrafter"/>
</dbReference>
<evidence type="ECO:0000256" key="6">
    <source>
        <dbReference type="SAM" id="MobiDB-lite"/>
    </source>
</evidence>
<evidence type="ECO:0000259" key="7">
    <source>
        <dbReference type="Pfam" id="PF13874"/>
    </source>
</evidence>
<dbReference type="Pfam" id="PF18570">
    <property type="entry name" value="Nup54_57_C"/>
    <property type="match status" value="1"/>
</dbReference>
<reference evidence="8" key="1">
    <citation type="submission" date="2022-12" db="EMBL/GenBank/DDBJ databases">
        <authorList>
            <person name="Petersen C."/>
        </authorList>
    </citation>
    <scope>NUCLEOTIDE SEQUENCE</scope>
    <source>
        <strain evidence="8">IBT 16125</strain>
    </source>
</reference>
<dbReference type="InterPro" id="IPR025574">
    <property type="entry name" value="Nucleoporin_FG_rpt"/>
</dbReference>
<keyword evidence="3" id="KW-0653">Protein transport</keyword>
<accession>A0AAD6C6C0</accession>
<dbReference type="GO" id="GO:0044613">
    <property type="term" value="C:nuclear pore central transport channel"/>
    <property type="evidence" value="ECO:0007669"/>
    <property type="project" value="TreeGrafter"/>
</dbReference>
<feature type="compositionally biased region" description="Low complexity" evidence="6">
    <location>
        <begin position="105"/>
        <end position="153"/>
    </location>
</feature>
<dbReference type="Pfam" id="PF13874">
    <property type="entry name" value="Nup54"/>
    <property type="match status" value="1"/>
</dbReference>
<proteinExistence type="predicted"/>
<keyword evidence="9" id="KW-1185">Reference proteome</keyword>
<feature type="compositionally biased region" description="Polar residues" evidence="6">
    <location>
        <begin position="1"/>
        <end position="20"/>
    </location>
</feature>
<feature type="compositionally biased region" description="Polar residues" evidence="6">
    <location>
        <begin position="154"/>
        <end position="170"/>
    </location>
</feature>
<keyword evidence="2" id="KW-0813">Transport</keyword>
<dbReference type="GeneID" id="81600185"/>
<dbReference type="GO" id="GO:0006999">
    <property type="term" value="P:nuclear pore organization"/>
    <property type="evidence" value="ECO:0007669"/>
    <property type="project" value="TreeGrafter"/>
</dbReference>
<dbReference type="AlphaFoldDB" id="A0AAD6C6C0"/>
<dbReference type="Pfam" id="PF13634">
    <property type="entry name" value="Nucleoporin_FG"/>
    <property type="match status" value="1"/>
</dbReference>
<evidence type="ECO:0000313" key="9">
    <source>
        <dbReference type="Proteomes" id="UP001213681"/>
    </source>
</evidence>
<feature type="compositionally biased region" description="Polar residues" evidence="6">
    <location>
        <begin position="53"/>
        <end position="73"/>
    </location>
</feature>
<dbReference type="PANTHER" id="PTHR13000:SF0">
    <property type="entry name" value="NUCLEOPORIN P54"/>
    <property type="match status" value="1"/>
</dbReference>
<name>A0AAD6C6C0_9EURO</name>
<dbReference type="Gene3D" id="1.20.5.3600">
    <property type="match status" value="1"/>
</dbReference>
<feature type="coiled-coil region" evidence="5">
    <location>
        <begin position="393"/>
        <end position="427"/>
    </location>
</feature>
<organism evidence="8 9">
    <name type="scientific">Penicillium daleae</name>
    <dbReference type="NCBI Taxonomy" id="63821"/>
    <lineage>
        <taxon>Eukaryota</taxon>
        <taxon>Fungi</taxon>
        <taxon>Dikarya</taxon>
        <taxon>Ascomycota</taxon>
        <taxon>Pezizomycotina</taxon>
        <taxon>Eurotiomycetes</taxon>
        <taxon>Eurotiomycetidae</taxon>
        <taxon>Eurotiales</taxon>
        <taxon>Aspergillaceae</taxon>
        <taxon>Penicillium</taxon>
    </lineage>
</organism>